<proteinExistence type="predicted"/>
<dbReference type="InterPro" id="IPR027417">
    <property type="entry name" value="P-loop_NTPase"/>
</dbReference>
<name>A0A7W3NG16_PRIAR</name>
<dbReference type="InterPro" id="IPR005331">
    <property type="entry name" value="Sulfotransferase"/>
</dbReference>
<dbReference type="AlphaFoldDB" id="A0A7W3NG16"/>
<dbReference type="GO" id="GO:0008146">
    <property type="term" value="F:sulfotransferase activity"/>
    <property type="evidence" value="ECO:0007669"/>
    <property type="project" value="InterPro"/>
</dbReference>
<dbReference type="Pfam" id="PF03567">
    <property type="entry name" value="Sulfotransfer_2"/>
    <property type="match status" value="1"/>
</dbReference>
<dbReference type="RefSeq" id="WP_182527967.1">
    <property type="nucleotide sequence ID" value="NZ_JACJHT010000010.1"/>
</dbReference>
<dbReference type="EMBL" id="JACJHT010000010">
    <property type="protein sequence ID" value="MBA9042296.1"/>
    <property type="molecule type" value="Genomic_DNA"/>
</dbReference>
<dbReference type="GO" id="GO:0016020">
    <property type="term" value="C:membrane"/>
    <property type="evidence" value="ECO:0007669"/>
    <property type="project" value="InterPro"/>
</dbReference>
<evidence type="ECO:0000313" key="1">
    <source>
        <dbReference type="EMBL" id="MBA9042296.1"/>
    </source>
</evidence>
<sequence length="223" mass="26387">MGKKLIIFIHIPKTGGTTLNEIFKRSYAENEIYDHVPVEVMNEHFNQLKEENKKVIKAVSGHHFYGIHDLFSKPYTYFTMMRNPIERVISLYYFLKTYPGYYEENMKNMSFEEYIDWDPQAKNGQIHQICGLNSQLSLEKAKENLGIFELVGITELFNESLLLLKNKFNWNNIVYVKKNVTKSRPRLSEVSTAIIKKIEKNNELDIELFEYIKSNFLRQLKDL</sequence>
<dbReference type="Proteomes" id="UP000543174">
    <property type="component" value="Unassembled WGS sequence"/>
</dbReference>
<gene>
    <name evidence="1" type="ORF">HNP21_005431</name>
</gene>
<dbReference type="Gene3D" id="3.40.50.300">
    <property type="entry name" value="P-loop containing nucleotide triphosphate hydrolases"/>
    <property type="match status" value="1"/>
</dbReference>
<comment type="caution">
    <text evidence="1">The sequence shown here is derived from an EMBL/GenBank/DDBJ whole genome shotgun (WGS) entry which is preliminary data.</text>
</comment>
<dbReference type="InterPro" id="IPR053259">
    <property type="entry name" value="Golvesin-related_Golgi"/>
</dbReference>
<dbReference type="PANTHER" id="PTHR32301:SF6">
    <property type="entry name" value="GOLVESIN-RELATED"/>
    <property type="match status" value="1"/>
</dbReference>
<dbReference type="SUPFAM" id="SSF52540">
    <property type="entry name" value="P-loop containing nucleoside triphosphate hydrolases"/>
    <property type="match status" value="1"/>
</dbReference>
<organism evidence="1 2">
    <name type="scientific">Priestia aryabhattai</name>
    <name type="common">Bacillus aryabhattai</name>
    <dbReference type="NCBI Taxonomy" id="412384"/>
    <lineage>
        <taxon>Bacteria</taxon>
        <taxon>Bacillati</taxon>
        <taxon>Bacillota</taxon>
        <taxon>Bacilli</taxon>
        <taxon>Bacillales</taxon>
        <taxon>Bacillaceae</taxon>
        <taxon>Priestia</taxon>
    </lineage>
</organism>
<evidence type="ECO:0000313" key="2">
    <source>
        <dbReference type="Proteomes" id="UP000543174"/>
    </source>
</evidence>
<keyword evidence="2" id="KW-1185">Reference proteome</keyword>
<dbReference type="PANTHER" id="PTHR32301">
    <property type="entry name" value="COUNTIN RECEPTOR CNR3-RELATED"/>
    <property type="match status" value="1"/>
</dbReference>
<accession>A0A7W3NG16</accession>
<evidence type="ECO:0008006" key="3">
    <source>
        <dbReference type="Google" id="ProtNLM"/>
    </source>
</evidence>
<reference evidence="1" key="1">
    <citation type="submission" date="2020-08" db="EMBL/GenBank/DDBJ databases">
        <title>Functional genomics of gut bacteria from endangered species of beetles.</title>
        <authorList>
            <person name="Carlos-Shanley C."/>
        </authorList>
    </citation>
    <scope>NUCLEOTIDE SEQUENCE [LARGE SCALE GENOMIC DNA]</scope>
    <source>
        <strain evidence="1">S00060</strain>
    </source>
</reference>
<protein>
    <recommendedName>
        <fullName evidence="3">Sulfotransferase family protein</fullName>
    </recommendedName>
</protein>